<gene>
    <name evidence="1" type="ORF">KTO63_01315</name>
</gene>
<protein>
    <submittedName>
        <fullName evidence="1">DUF4397 domain-containing protein</fullName>
    </submittedName>
</protein>
<organism evidence="1 2">
    <name type="scientific">Pinibacter aurantiacus</name>
    <dbReference type="NCBI Taxonomy" id="2851599"/>
    <lineage>
        <taxon>Bacteria</taxon>
        <taxon>Pseudomonadati</taxon>
        <taxon>Bacteroidota</taxon>
        <taxon>Chitinophagia</taxon>
        <taxon>Chitinophagales</taxon>
        <taxon>Chitinophagaceae</taxon>
        <taxon>Pinibacter</taxon>
    </lineage>
</organism>
<dbReference type="PROSITE" id="PS51257">
    <property type="entry name" value="PROKAR_LIPOPROTEIN"/>
    <property type="match status" value="1"/>
</dbReference>
<comment type="caution">
    <text evidence="1">The sequence shown here is derived from an EMBL/GenBank/DDBJ whole genome shotgun (WGS) entry which is preliminary data.</text>
</comment>
<reference evidence="1" key="1">
    <citation type="submission" date="2021-06" db="EMBL/GenBank/DDBJ databases">
        <authorList>
            <person name="Huq M.A."/>
        </authorList>
    </citation>
    <scope>NUCLEOTIDE SEQUENCE</scope>
    <source>
        <strain evidence="1">MAH-26</strain>
    </source>
</reference>
<accession>A0A9E2S528</accession>
<keyword evidence="2" id="KW-1185">Reference proteome</keyword>
<sequence length="262" mass="29065">MKSLFSILLVGIIICSCNKETDQVSEGSQAKLTVGNFVLNGIPVDVSVSGKLITTQPVSFGKFSGDTANPYTLFTPGFSNIKLSPAGYPDSNLLTKSNFVFGTASAFSFFLFDSVPTTTLYVVQDLPQLVDTAAKVRFFNFVKGTDKDSLTVYLIRHLLIGNRPDTVNLTKWLTNSSNKPNQLSRAYAGVDDIDYSGFNTIVYQDTAYHIHVYHNNELVDSSQKVAINLRSHYSFVAVGSYYYNNFTDPTLYKPTIKVMKNY</sequence>
<dbReference type="EMBL" id="JAHSPG010000001">
    <property type="protein sequence ID" value="MBV4355767.1"/>
    <property type="molecule type" value="Genomic_DNA"/>
</dbReference>
<name>A0A9E2S528_9BACT</name>
<dbReference type="Proteomes" id="UP000812270">
    <property type="component" value="Unassembled WGS sequence"/>
</dbReference>
<evidence type="ECO:0000313" key="2">
    <source>
        <dbReference type="Proteomes" id="UP000812270"/>
    </source>
</evidence>
<proteinExistence type="predicted"/>
<evidence type="ECO:0000313" key="1">
    <source>
        <dbReference type="EMBL" id="MBV4355767.1"/>
    </source>
</evidence>
<dbReference type="RefSeq" id="WP_217789312.1">
    <property type="nucleotide sequence ID" value="NZ_JAHSPG010000001.1"/>
</dbReference>
<dbReference type="AlphaFoldDB" id="A0A9E2S528"/>